<organism evidence="2">
    <name type="scientific">Leptosphaeria maculans (strain JN3 / isolate v23.1.3 / race Av1-4-5-6-7-8)</name>
    <name type="common">Blackleg fungus</name>
    <name type="synonym">Phoma lingam</name>
    <dbReference type="NCBI Taxonomy" id="985895"/>
    <lineage>
        <taxon>Eukaryota</taxon>
        <taxon>Fungi</taxon>
        <taxon>Dikarya</taxon>
        <taxon>Ascomycota</taxon>
        <taxon>Pezizomycotina</taxon>
        <taxon>Dothideomycetes</taxon>
        <taxon>Pleosporomycetidae</taxon>
        <taxon>Pleosporales</taxon>
        <taxon>Pleosporineae</taxon>
        <taxon>Leptosphaeriaceae</taxon>
        <taxon>Plenodomus</taxon>
        <taxon>Plenodomus lingam/Leptosphaeria maculans species complex</taxon>
    </lineage>
</organism>
<dbReference type="InParanoid" id="E5A1U2"/>
<name>E5A1U2_LEPMJ</name>
<dbReference type="HOGENOM" id="CLU_3106847_0_0_1"/>
<proteinExistence type="predicted"/>
<dbReference type="AlphaFoldDB" id="E5A1U2"/>
<gene>
    <name evidence="1" type="ORF">LEMA_uP090680.1</name>
</gene>
<dbReference type="VEuPathDB" id="FungiDB:LEMA_uP090680.1"/>
<protein>
    <submittedName>
        <fullName evidence="1">Predicted protein</fullName>
    </submittedName>
</protein>
<accession>E5A1U2</accession>
<dbReference type="EMBL" id="FP929132">
    <property type="protein sequence ID" value="CBX97659.1"/>
    <property type="molecule type" value="Genomic_DNA"/>
</dbReference>
<evidence type="ECO:0000313" key="1">
    <source>
        <dbReference type="EMBL" id="CBX97659.1"/>
    </source>
</evidence>
<evidence type="ECO:0000313" key="2">
    <source>
        <dbReference type="Proteomes" id="UP000002668"/>
    </source>
</evidence>
<sequence length="51" mass="5708">MTITAFQVDNASVLEALPDSSAISSQRHAKPAKWNAYIIFDNRFGAYEHPK</sequence>
<dbReference type="Proteomes" id="UP000002668">
    <property type="component" value="Genome"/>
</dbReference>
<reference evidence="2" key="1">
    <citation type="journal article" date="2011" name="Nat. Commun.">
        <title>Effector diversification within compartments of the Leptosphaeria maculans genome affected by Repeat-Induced Point mutations.</title>
        <authorList>
            <person name="Rouxel T."/>
            <person name="Grandaubert J."/>
            <person name="Hane J.K."/>
            <person name="Hoede C."/>
            <person name="van de Wouw A.P."/>
            <person name="Couloux A."/>
            <person name="Dominguez V."/>
            <person name="Anthouard V."/>
            <person name="Bally P."/>
            <person name="Bourras S."/>
            <person name="Cozijnsen A.J."/>
            <person name="Ciuffetti L.M."/>
            <person name="Degrave A."/>
            <person name="Dilmaghani A."/>
            <person name="Duret L."/>
            <person name="Fudal I."/>
            <person name="Goodwin S.B."/>
            <person name="Gout L."/>
            <person name="Glaser N."/>
            <person name="Linglin J."/>
            <person name="Kema G.H.J."/>
            <person name="Lapalu N."/>
            <person name="Lawrence C.B."/>
            <person name="May K."/>
            <person name="Meyer M."/>
            <person name="Ollivier B."/>
            <person name="Poulain J."/>
            <person name="Schoch C.L."/>
            <person name="Simon A."/>
            <person name="Spatafora J.W."/>
            <person name="Stachowiak A."/>
            <person name="Turgeon B.G."/>
            <person name="Tyler B.M."/>
            <person name="Vincent D."/>
            <person name="Weissenbach J."/>
            <person name="Amselem J."/>
            <person name="Quesneville H."/>
            <person name="Oliver R.P."/>
            <person name="Wincker P."/>
            <person name="Balesdent M.-H."/>
            <person name="Howlett B.J."/>
        </authorList>
    </citation>
    <scope>NUCLEOTIDE SEQUENCE [LARGE SCALE GENOMIC DNA]</scope>
    <source>
        <strain evidence="2">JN3 / isolate v23.1.3 / race Av1-4-5-6-7-8</strain>
    </source>
</reference>
<keyword evidence="2" id="KW-1185">Reference proteome</keyword>